<keyword evidence="4" id="KW-0472">Membrane</keyword>
<evidence type="ECO:0000313" key="6">
    <source>
        <dbReference type="EMBL" id="RHZ47335.1"/>
    </source>
</evidence>
<keyword evidence="3" id="KW-1133">Transmembrane helix</keyword>
<dbReference type="InterPro" id="IPR045238">
    <property type="entry name" value="Tim23-like"/>
</dbReference>
<dbReference type="GO" id="GO:0030150">
    <property type="term" value="P:protein import into mitochondrial matrix"/>
    <property type="evidence" value="ECO:0007669"/>
    <property type="project" value="TreeGrafter"/>
</dbReference>
<gene>
    <name evidence="6" type="ORF">Glove_585g47</name>
</gene>
<evidence type="ECO:0000256" key="3">
    <source>
        <dbReference type="ARBA" id="ARBA00022989"/>
    </source>
</evidence>
<protein>
    <recommendedName>
        <fullName evidence="8">Mitochondrial import inner membrane translocase subunit TIM23</fullName>
    </recommendedName>
</protein>
<sequence length="198" mass="21148">MSLTQNNPHEGGFYKAPDQPGQEQMDVTDFLGRVNLGSQQIRELTGLGAIDYIKLDEQGVTPGAIPSRGVMDDLCYGTGTTYLTGLSFGGMWGLMEGLRGHTPNFKLRLNTVLNSVTRRGPFIGNSCGVLALGYNGINGIIGTMRGRQDAINNITSGALIGAIFKSTAGIKTAAIASAICAATAGTWTFTKYYFFRHK</sequence>
<name>A0A397G8J7_9GLOM</name>
<accession>A0A397G8J7</accession>
<comment type="caution">
    <text evidence="6">The sequence shown here is derived from an EMBL/GenBank/DDBJ whole genome shotgun (WGS) entry which is preliminary data.</text>
</comment>
<keyword evidence="7" id="KW-1185">Reference proteome</keyword>
<evidence type="ECO:0008006" key="8">
    <source>
        <dbReference type="Google" id="ProtNLM"/>
    </source>
</evidence>
<dbReference type="AlphaFoldDB" id="A0A397G8J7"/>
<evidence type="ECO:0000256" key="1">
    <source>
        <dbReference type="ARBA" id="ARBA00004141"/>
    </source>
</evidence>
<evidence type="ECO:0000256" key="2">
    <source>
        <dbReference type="ARBA" id="ARBA00022692"/>
    </source>
</evidence>
<dbReference type="OrthoDB" id="159299at2759"/>
<evidence type="ECO:0000256" key="5">
    <source>
        <dbReference type="SAM" id="MobiDB-lite"/>
    </source>
</evidence>
<dbReference type="EMBL" id="PQFF01000492">
    <property type="protein sequence ID" value="RHZ47335.1"/>
    <property type="molecule type" value="Genomic_DNA"/>
</dbReference>
<dbReference type="STRING" id="1348612.A0A397G8J7"/>
<dbReference type="Proteomes" id="UP000266861">
    <property type="component" value="Unassembled WGS sequence"/>
</dbReference>
<dbReference type="GO" id="GO:0005744">
    <property type="term" value="C:TIM23 mitochondrial import inner membrane translocase complex"/>
    <property type="evidence" value="ECO:0007669"/>
    <property type="project" value="TreeGrafter"/>
</dbReference>
<dbReference type="PANTHER" id="PTHR15371:SF0">
    <property type="entry name" value="SD19278P"/>
    <property type="match status" value="1"/>
</dbReference>
<evidence type="ECO:0000313" key="7">
    <source>
        <dbReference type="Proteomes" id="UP000266861"/>
    </source>
</evidence>
<dbReference type="GO" id="GO:0008320">
    <property type="term" value="F:protein transmembrane transporter activity"/>
    <property type="evidence" value="ECO:0007669"/>
    <property type="project" value="TreeGrafter"/>
</dbReference>
<proteinExistence type="predicted"/>
<organism evidence="6 7">
    <name type="scientific">Diversispora epigaea</name>
    <dbReference type="NCBI Taxonomy" id="1348612"/>
    <lineage>
        <taxon>Eukaryota</taxon>
        <taxon>Fungi</taxon>
        <taxon>Fungi incertae sedis</taxon>
        <taxon>Mucoromycota</taxon>
        <taxon>Glomeromycotina</taxon>
        <taxon>Glomeromycetes</taxon>
        <taxon>Diversisporales</taxon>
        <taxon>Diversisporaceae</taxon>
        <taxon>Diversispora</taxon>
    </lineage>
</organism>
<dbReference type="Pfam" id="PF02466">
    <property type="entry name" value="Tim17"/>
    <property type="match status" value="1"/>
</dbReference>
<keyword evidence="2" id="KW-0812">Transmembrane</keyword>
<feature type="region of interest" description="Disordered" evidence="5">
    <location>
        <begin position="1"/>
        <end position="21"/>
    </location>
</feature>
<reference evidence="6 7" key="1">
    <citation type="submission" date="2018-08" db="EMBL/GenBank/DDBJ databases">
        <title>Genome and evolution of the arbuscular mycorrhizal fungus Diversispora epigaea (formerly Glomus versiforme) and its bacterial endosymbionts.</title>
        <authorList>
            <person name="Sun X."/>
            <person name="Fei Z."/>
            <person name="Harrison M."/>
        </authorList>
    </citation>
    <scope>NUCLEOTIDE SEQUENCE [LARGE SCALE GENOMIC DNA]</scope>
    <source>
        <strain evidence="6 7">IT104</strain>
    </source>
</reference>
<comment type="subcellular location">
    <subcellularLocation>
        <location evidence="1">Membrane</location>
        <topology evidence="1">Multi-pass membrane protein</topology>
    </subcellularLocation>
</comment>
<dbReference type="PANTHER" id="PTHR15371">
    <property type="entry name" value="TIM23"/>
    <property type="match status" value="1"/>
</dbReference>
<evidence type="ECO:0000256" key="4">
    <source>
        <dbReference type="ARBA" id="ARBA00023136"/>
    </source>
</evidence>